<keyword evidence="2" id="KW-1185">Reference proteome</keyword>
<dbReference type="InterPro" id="IPR048031">
    <property type="entry name" value="ScyD/ScyE-like"/>
</dbReference>
<dbReference type="SUPFAM" id="SSF63829">
    <property type="entry name" value="Calcium-dependent phosphotriesterase"/>
    <property type="match status" value="2"/>
</dbReference>
<dbReference type="EMBL" id="SDKM01000017">
    <property type="protein sequence ID" value="RYP85369.1"/>
    <property type="molecule type" value="Genomic_DNA"/>
</dbReference>
<organism evidence="1 2">
    <name type="scientific">Nocardioides guangzhouensis</name>
    <dbReference type="NCBI Taxonomy" id="2497878"/>
    <lineage>
        <taxon>Bacteria</taxon>
        <taxon>Bacillati</taxon>
        <taxon>Actinomycetota</taxon>
        <taxon>Actinomycetes</taxon>
        <taxon>Propionibacteriales</taxon>
        <taxon>Nocardioidaceae</taxon>
        <taxon>Nocardioides</taxon>
    </lineage>
</organism>
<protein>
    <submittedName>
        <fullName evidence="1">ScyD/ScyE family protein</fullName>
    </submittedName>
</protein>
<dbReference type="InterPro" id="IPR011042">
    <property type="entry name" value="6-blade_b-propeller_TolB-like"/>
</dbReference>
<evidence type="ECO:0000313" key="1">
    <source>
        <dbReference type="EMBL" id="RYP85369.1"/>
    </source>
</evidence>
<dbReference type="AlphaFoldDB" id="A0A4V1XZ35"/>
<dbReference type="OrthoDB" id="928769at2"/>
<gene>
    <name evidence="1" type="ORF">EKO23_12880</name>
</gene>
<dbReference type="Gene3D" id="2.120.10.30">
    <property type="entry name" value="TolB, C-terminal domain"/>
    <property type="match status" value="1"/>
</dbReference>
<dbReference type="NCBIfam" id="NF033206">
    <property type="entry name" value="ScyE_fam"/>
    <property type="match status" value="1"/>
</dbReference>
<proteinExistence type="predicted"/>
<comment type="caution">
    <text evidence="1">The sequence shown here is derived from an EMBL/GenBank/DDBJ whole genome shotgun (WGS) entry which is preliminary data.</text>
</comment>
<name>A0A4V1XZ35_9ACTN</name>
<evidence type="ECO:0000313" key="2">
    <source>
        <dbReference type="Proteomes" id="UP000295198"/>
    </source>
</evidence>
<reference evidence="1 2" key="1">
    <citation type="submission" date="2019-01" db="EMBL/GenBank/DDBJ databases">
        <title>Nocardioides guangzhouensis sp. nov., an actinobacterium isolated from soil.</title>
        <authorList>
            <person name="Fu Y."/>
            <person name="Cai Y."/>
            <person name="Lin Z."/>
            <person name="Chen P."/>
        </authorList>
    </citation>
    <scope>NUCLEOTIDE SEQUENCE [LARGE SCALE GENOMIC DNA]</scope>
    <source>
        <strain evidence="1 2">130</strain>
    </source>
</reference>
<dbReference type="Proteomes" id="UP000295198">
    <property type="component" value="Unassembled WGS sequence"/>
</dbReference>
<accession>A0A4V1XZ35</accession>
<sequence>MARTGQPGRAGREDRGVAGVVGSERAVERSQDSIPDLLGGRMFRSRLFLSAVGAVALTLVAPMSAPAQGRAVVSPPIVTGLAMPLQIDVSNGSLYVTQAIGLLTQVDKDGSTTDLASEPPGDARDLSGVAAGRKGIAYATTFFDPADREALLKLRKWDGSVKTIADIWEYEQHVNPDGDQTYGFLNLSKRCAAKVPAEVGGEPYTGIVDSHPYAIANAWDGGWYVADAGMNAILHVSKWGKISTAAVMPPQPVRVTAAVAKANKLPACTVGKTYAFEPVPTDVETGHGKLVVSLLPGGPEDPSLGARGSVYAVNPWKGTFKRLGAGFLGATNVAVGDNGEIYVAELFGNKVSKLGFNGRNRTVAKLTNPASIEYRKGKLYVSYNVFANGSIATIKLH</sequence>